<proteinExistence type="predicted"/>
<sequence>MYSSSFVISFSISLPSIEPKFRPVYPLLKIIGSNLGKWVEDLECCIWLGHFFHFYQKFRTLTGRFPSERR</sequence>
<dbReference type="Proteomes" id="UP000295252">
    <property type="component" value="Chromosome IV"/>
</dbReference>
<protein>
    <submittedName>
        <fullName evidence="1">Uncharacterized protein</fullName>
    </submittedName>
</protein>
<dbReference type="EMBL" id="HG739085">
    <property type="protein sequence ID" value="CDO96862.1"/>
    <property type="molecule type" value="Genomic_DNA"/>
</dbReference>
<dbReference type="InParanoid" id="A0A068TLK5"/>
<evidence type="ECO:0000313" key="2">
    <source>
        <dbReference type="Proteomes" id="UP000295252"/>
    </source>
</evidence>
<dbReference type="Gramene" id="CDO96862">
    <property type="protein sequence ID" value="CDO96862"/>
    <property type="gene ID" value="GSCOC_T00014023001"/>
</dbReference>
<reference evidence="2" key="1">
    <citation type="journal article" date="2014" name="Science">
        <title>The coffee genome provides insight into the convergent evolution of caffeine biosynthesis.</title>
        <authorList>
            <person name="Denoeud F."/>
            <person name="Carretero-Paulet L."/>
            <person name="Dereeper A."/>
            <person name="Droc G."/>
            <person name="Guyot R."/>
            <person name="Pietrella M."/>
            <person name="Zheng C."/>
            <person name="Alberti A."/>
            <person name="Anthony F."/>
            <person name="Aprea G."/>
            <person name="Aury J.M."/>
            <person name="Bento P."/>
            <person name="Bernard M."/>
            <person name="Bocs S."/>
            <person name="Campa C."/>
            <person name="Cenci A."/>
            <person name="Combes M.C."/>
            <person name="Crouzillat D."/>
            <person name="Da Silva C."/>
            <person name="Daddiego L."/>
            <person name="De Bellis F."/>
            <person name="Dussert S."/>
            <person name="Garsmeur O."/>
            <person name="Gayraud T."/>
            <person name="Guignon V."/>
            <person name="Jahn K."/>
            <person name="Jamilloux V."/>
            <person name="Joet T."/>
            <person name="Labadie K."/>
            <person name="Lan T."/>
            <person name="Leclercq J."/>
            <person name="Lepelley M."/>
            <person name="Leroy T."/>
            <person name="Li L.T."/>
            <person name="Librado P."/>
            <person name="Lopez L."/>
            <person name="Munoz A."/>
            <person name="Noel B."/>
            <person name="Pallavicini A."/>
            <person name="Perrotta G."/>
            <person name="Poncet V."/>
            <person name="Pot D."/>
            <person name="Priyono X."/>
            <person name="Rigoreau M."/>
            <person name="Rouard M."/>
            <person name="Rozas J."/>
            <person name="Tranchant-Dubreuil C."/>
            <person name="VanBuren R."/>
            <person name="Zhang Q."/>
            <person name="Andrade A.C."/>
            <person name="Argout X."/>
            <person name="Bertrand B."/>
            <person name="de Kochko A."/>
            <person name="Graziosi G."/>
            <person name="Henry R.J."/>
            <person name="Jayarama X."/>
            <person name="Ming R."/>
            <person name="Nagai C."/>
            <person name="Rounsley S."/>
            <person name="Sankoff D."/>
            <person name="Giuliano G."/>
            <person name="Albert V.A."/>
            <person name="Wincker P."/>
            <person name="Lashermes P."/>
        </authorList>
    </citation>
    <scope>NUCLEOTIDE SEQUENCE [LARGE SCALE GENOMIC DNA]</scope>
    <source>
        <strain evidence="2">cv. DH200-94</strain>
    </source>
</reference>
<gene>
    <name evidence="1" type="ORF">GSCOC_T00014023001</name>
</gene>
<accession>A0A068TLK5</accession>
<organism evidence="1 2">
    <name type="scientific">Coffea canephora</name>
    <name type="common">Robusta coffee</name>
    <dbReference type="NCBI Taxonomy" id="49390"/>
    <lineage>
        <taxon>Eukaryota</taxon>
        <taxon>Viridiplantae</taxon>
        <taxon>Streptophyta</taxon>
        <taxon>Embryophyta</taxon>
        <taxon>Tracheophyta</taxon>
        <taxon>Spermatophyta</taxon>
        <taxon>Magnoliopsida</taxon>
        <taxon>eudicotyledons</taxon>
        <taxon>Gunneridae</taxon>
        <taxon>Pentapetalae</taxon>
        <taxon>asterids</taxon>
        <taxon>lamiids</taxon>
        <taxon>Gentianales</taxon>
        <taxon>Rubiaceae</taxon>
        <taxon>Ixoroideae</taxon>
        <taxon>Gardenieae complex</taxon>
        <taxon>Bertiereae - Coffeeae clade</taxon>
        <taxon>Coffeeae</taxon>
        <taxon>Coffea</taxon>
    </lineage>
</organism>
<evidence type="ECO:0000313" key="1">
    <source>
        <dbReference type="EMBL" id="CDO96862.1"/>
    </source>
</evidence>
<keyword evidence="2" id="KW-1185">Reference proteome</keyword>
<dbReference type="AlphaFoldDB" id="A0A068TLK5"/>
<name>A0A068TLK5_COFCA</name>